<dbReference type="EMBL" id="OP191656">
    <property type="protein sequence ID" value="WEV84742.1"/>
    <property type="molecule type" value="Genomic_RNA"/>
</dbReference>
<keyword evidence="12" id="KW-1035">Host cytoplasm</keyword>
<dbReference type="Gene3D" id="3.30.420.410">
    <property type="entry name" value="Arenaviral nucleoprotein, C-terminal domain"/>
    <property type="match status" value="1"/>
</dbReference>
<keyword evidence="5" id="KW-0945">Host-virus interaction</keyword>
<reference evidence="19" key="1">
    <citation type="submission" date="2022-08" db="EMBL/GenBank/DDBJ databases">
        <authorList>
            <person name="Reuter G."/>
            <person name="Pankovics P."/>
        </authorList>
    </citation>
    <scope>NUCLEOTIDE SEQUENCE</scope>
    <source>
        <strain evidence="19">MEMV/MR1/2015/HUN</strain>
    </source>
</reference>
<dbReference type="GO" id="GO:0046872">
    <property type="term" value="F:metal ion binding"/>
    <property type="evidence" value="ECO:0007669"/>
    <property type="project" value="UniProtKB-KW"/>
</dbReference>
<evidence type="ECO:0000256" key="16">
    <source>
        <dbReference type="SAM" id="MobiDB-lite"/>
    </source>
</evidence>
<keyword evidence="1" id="KW-1224">Inhibition of host IKBKE by virus</keyword>
<evidence type="ECO:0000256" key="5">
    <source>
        <dbReference type="ARBA" id="ARBA00022581"/>
    </source>
</evidence>
<keyword evidence="11" id="KW-0543">Viral nucleoprotein</keyword>
<name>A0A9Y1PZC3_9VIRU</name>
<evidence type="ECO:0000259" key="18">
    <source>
        <dbReference type="Pfam" id="PF17290"/>
    </source>
</evidence>
<evidence type="ECO:0000256" key="4">
    <source>
        <dbReference type="ARBA" id="ARBA00022561"/>
    </source>
</evidence>
<evidence type="ECO:0000313" key="19">
    <source>
        <dbReference type="EMBL" id="WEV84742.1"/>
    </source>
</evidence>
<evidence type="ECO:0000256" key="6">
    <source>
        <dbReference type="ARBA" id="ARBA00022632"/>
    </source>
</evidence>
<dbReference type="GO" id="GO:0003723">
    <property type="term" value="F:RNA binding"/>
    <property type="evidence" value="ECO:0007669"/>
    <property type="project" value="UniProtKB-KW"/>
</dbReference>
<evidence type="ECO:0000256" key="8">
    <source>
        <dbReference type="ARBA" id="ARBA00022833"/>
    </source>
</evidence>
<dbReference type="Gene3D" id="1.10.150.550">
    <property type="entry name" value="Arenavirus nucleocapsid protein, head domain"/>
    <property type="match status" value="3"/>
</dbReference>
<evidence type="ECO:0000256" key="13">
    <source>
        <dbReference type="ARBA" id="ARBA00023258"/>
    </source>
</evidence>
<keyword evidence="9" id="KW-0946">Virion</keyword>
<feature type="domain" description="Nucleocapsid N-terminal Arenaviridae" evidence="17">
    <location>
        <begin position="41"/>
        <end position="369"/>
    </location>
</feature>
<keyword evidence="8" id="KW-0862">Zinc</keyword>
<evidence type="ECO:0000256" key="9">
    <source>
        <dbReference type="ARBA" id="ARBA00022844"/>
    </source>
</evidence>
<protein>
    <submittedName>
        <fullName evidence="19">Nucleoprotein</fullName>
    </submittedName>
</protein>
<evidence type="ECO:0000256" key="10">
    <source>
        <dbReference type="ARBA" id="ARBA00022884"/>
    </source>
</evidence>
<dbReference type="GO" id="GO:1990904">
    <property type="term" value="C:ribonucleoprotein complex"/>
    <property type="evidence" value="ECO:0007669"/>
    <property type="project" value="UniProtKB-KW"/>
</dbReference>
<reference evidence="19" key="2">
    <citation type="journal article" date="2023" name="Arch. Virol.">
        <title>A novel mammarenavirus (family Arenaviridae) in hedgehogs (Erinaceus roumanicus) in Europe.</title>
        <authorList>
            <person name="Reuter G."/>
            <person name="Boros A."/>
            <person name="Takats K."/>
            <person name="Matics R."/>
            <person name="Pankovics P."/>
        </authorList>
    </citation>
    <scope>NUCLEOTIDE SEQUENCE</scope>
    <source>
        <strain evidence="19">MEMV/MR1/2015/HUN</strain>
    </source>
</reference>
<keyword evidence="14" id="KW-0687">Ribonucleoprotein</keyword>
<dbReference type="GO" id="GO:0019013">
    <property type="term" value="C:viral nucleocapsid"/>
    <property type="evidence" value="ECO:0007669"/>
    <property type="project" value="UniProtKB-KW"/>
</dbReference>
<dbReference type="GO" id="GO:0019029">
    <property type="term" value="C:helical viral capsid"/>
    <property type="evidence" value="ECO:0007669"/>
    <property type="project" value="UniProtKB-KW"/>
</dbReference>
<dbReference type="InterPro" id="IPR035084">
    <property type="entry name" value="Nucleocapsid_C_arenaviridae"/>
</dbReference>
<evidence type="ECO:0000256" key="11">
    <source>
        <dbReference type="ARBA" id="ARBA00023086"/>
    </source>
</evidence>
<organism evidence="19">
    <name type="scientific">Mecsek Mountains virus</name>
    <dbReference type="NCBI Taxonomy" id="3036599"/>
    <lineage>
        <taxon>Viruses</taxon>
        <taxon>Riboviria</taxon>
        <taxon>Orthornavirae</taxon>
        <taxon>Negarnaviricota</taxon>
        <taxon>Polyploviricotina</taxon>
        <taxon>Bunyaviricetes</taxon>
        <taxon>Hareavirales</taxon>
        <taxon>Arenaviridae</taxon>
        <taxon>Mammarenavirus</taxon>
        <taxon>Mammarenavirus mecsekense</taxon>
    </lineage>
</organism>
<dbReference type="Pfam" id="PF17290">
    <property type="entry name" value="Arena_ncap_C"/>
    <property type="match status" value="1"/>
</dbReference>
<evidence type="ECO:0000256" key="7">
    <source>
        <dbReference type="ARBA" id="ARBA00022723"/>
    </source>
</evidence>
<keyword evidence="13" id="KW-0922">Interferon antiviral system evasion</keyword>
<dbReference type="Pfam" id="PF00843">
    <property type="entry name" value="Arena_nucleocap"/>
    <property type="match status" value="1"/>
</dbReference>
<dbReference type="InterPro" id="IPR038115">
    <property type="entry name" value="Nucleocapsid_C_sf"/>
</dbReference>
<evidence type="ECO:0000256" key="2">
    <source>
        <dbReference type="ARBA" id="ARBA00022482"/>
    </source>
</evidence>
<keyword evidence="3" id="KW-1139">Helical capsid protein</keyword>
<evidence type="ECO:0000256" key="14">
    <source>
        <dbReference type="ARBA" id="ARBA00023274"/>
    </source>
</evidence>
<sequence>MSLSHLKDNLRQLREINRHLEMSDSSATSYSGSPSKTKSNSADVKSFFWLQTLRRELSPYTTDIKTPVIQDAQTLIQTLDFSEVVNVQRLMRKEKRNDQDLERLRNLNKVVDNAVVMKSKQQQSVLKVGRLTKEELVLLSADLEKLKNKVTRSEGQSAGVYQGNLSSTQLDQRSKLLQSIGMTNGKQRSNVVRVWDVTNPKLLINQFGTIPSLTMACIAKQGKFELNDVVTSLSALGLVYTAKYPNLEDLSKLEDEYPCLSSITVEESAVNISGYNLSLSAAVKAGADLLGGGNMIETIKVTPNNIADILKSILVAKQKVGMFVDENPGQRNPYENVLYKVCLSGEGWPYVSSRSQIVGRAWDNTVVDLADPKNQQDGVVRPKEKEKEREKDKKTNSNQYSVGLTFSQTHTLQELMKTIDPSQETWMDIEGRYNDPVEICIFQPKDGNYIHFYREPTDKKTFINDSKYSHGMDISDLFNTTPGLTSAVLAALPKNMAISCQGSEDISKLLASQARSDIKLIDVRMTKEQARKFEDDIWDVYSLKCKMHTGLVREKSKNGKQSKSPHCALFDCLMYYSATKDKPYDHVIRNILPHDMIFREAATTLVL</sequence>
<feature type="domain" description="Nucleocapsid C-terminal Arenaviridae" evidence="18">
    <location>
        <begin position="402"/>
        <end position="580"/>
    </location>
</feature>
<evidence type="ECO:0000256" key="12">
    <source>
        <dbReference type="ARBA" id="ARBA00023200"/>
    </source>
</evidence>
<keyword evidence="15" id="KW-0899">Viral immunoevasion</keyword>
<keyword evidence="10" id="KW-0694">RNA-binding</keyword>
<evidence type="ECO:0000256" key="3">
    <source>
        <dbReference type="ARBA" id="ARBA00022497"/>
    </source>
</evidence>
<evidence type="ECO:0000259" key="17">
    <source>
        <dbReference type="Pfam" id="PF00843"/>
    </source>
</evidence>
<keyword evidence="6" id="KW-1090">Inhibition of host innate immune response by virus</keyword>
<evidence type="ECO:0000256" key="15">
    <source>
        <dbReference type="ARBA" id="ARBA00023280"/>
    </source>
</evidence>
<keyword evidence="2" id="KW-1113">Inhibition of host RLR pathway by virus</keyword>
<keyword evidence="7" id="KW-0479">Metal-binding</keyword>
<proteinExistence type="predicted"/>
<accession>A0A9Y1PZC3</accession>
<dbReference type="InterPro" id="IPR035083">
    <property type="entry name" value="Nucleocapsid_N_arenaviridae"/>
</dbReference>
<evidence type="ECO:0000256" key="1">
    <source>
        <dbReference type="ARBA" id="ARBA00022437"/>
    </source>
</evidence>
<feature type="region of interest" description="Disordered" evidence="16">
    <location>
        <begin position="372"/>
        <end position="399"/>
    </location>
</feature>
<feature type="compositionally biased region" description="Basic and acidic residues" evidence="16">
    <location>
        <begin position="380"/>
        <end position="395"/>
    </location>
</feature>
<dbReference type="GO" id="GO:0039724">
    <property type="term" value="P:symbiont-mediated suppression of host cytoplasmic pattern recognition receptor signaling pathway via inhibition of IKBKE activity"/>
    <property type="evidence" value="ECO:0007669"/>
    <property type="project" value="UniProtKB-KW"/>
</dbReference>
<keyword evidence="4" id="KW-0167">Capsid protein</keyword>